<name>A0A2G2X977_CAPBA</name>
<organism evidence="1 2">
    <name type="scientific">Capsicum baccatum</name>
    <name type="common">Peruvian pepper</name>
    <dbReference type="NCBI Taxonomy" id="33114"/>
    <lineage>
        <taxon>Eukaryota</taxon>
        <taxon>Viridiplantae</taxon>
        <taxon>Streptophyta</taxon>
        <taxon>Embryophyta</taxon>
        <taxon>Tracheophyta</taxon>
        <taxon>Spermatophyta</taxon>
        <taxon>Magnoliopsida</taxon>
        <taxon>eudicotyledons</taxon>
        <taxon>Gunneridae</taxon>
        <taxon>Pentapetalae</taxon>
        <taxon>asterids</taxon>
        <taxon>lamiids</taxon>
        <taxon>Solanales</taxon>
        <taxon>Solanaceae</taxon>
        <taxon>Solanoideae</taxon>
        <taxon>Capsiceae</taxon>
        <taxon>Capsicum</taxon>
    </lineage>
</organism>
<sequence length="101" mass="11063">MLSTQGFAYSEQCSLVQGSEDQTRRSTVGSSSVFDTLRASKYNLKDVAPVNGKATYHTSTSQAFSIGSSSEITMQESSKDKLKHAIKDLKQDSMSTPWSQM</sequence>
<gene>
    <name evidence="1" type="ORF">CQW23_08534</name>
</gene>
<accession>A0A2G2X977</accession>
<dbReference type="EMBL" id="MLFT02000003">
    <property type="protein sequence ID" value="PHT54072.1"/>
    <property type="molecule type" value="Genomic_DNA"/>
</dbReference>
<keyword evidence="2" id="KW-1185">Reference proteome</keyword>
<dbReference type="Proteomes" id="UP000224567">
    <property type="component" value="Unassembled WGS sequence"/>
</dbReference>
<reference evidence="1 2" key="1">
    <citation type="journal article" date="2017" name="Genome Biol.">
        <title>New reference genome sequences of hot pepper reveal the massive evolution of plant disease-resistance genes by retroduplication.</title>
        <authorList>
            <person name="Kim S."/>
            <person name="Park J."/>
            <person name="Yeom S.I."/>
            <person name="Kim Y.M."/>
            <person name="Seo E."/>
            <person name="Kim K.T."/>
            <person name="Kim M.S."/>
            <person name="Lee J.M."/>
            <person name="Cheong K."/>
            <person name="Shin H.S."/>
            <person name="Kim S.B."/>
            <person name="Han K."/>
            <person name="Lee J."/>
            <person name="Park M."/>
            <person name="Lee H.A."/>
            <person name="Lee H.Y."/>
            <person name="Lee Y."/>
            <person name="Oh S."/>
            <person name="Lee J.H."/>
            <person name="Choi E."/>
            <person name="Choi E."/>
            <person name="Lee S.E."/>
            <person name="Jeon J."/>
            <person name="Kim H."/>
            <person name="Choi G."/>
            <person name="Song H."/>
            <person name="Lee J."/>
            <person name="Lee S.C."/>
            <person name="Kwon J.K."/>
            <person name="Lee H.Y."/>
            <person name="Koo N."/>
            <person name="Hong Y."/>
            <person name="Kim R.W."/>
            <person name="Kang W.H."/>
            <person name="Huh J.H."/>
            <person name="Kang B.C."/>
            <person name="Yang T.J."/>
            <person name="Lee Y.H."/>
            <person name="Bennetzen J.L."/>
            <person name="Choi D."/>
        </authorList>
    </citation>
    <scope>NUCLEOTIDE SEQUENCE [LARGE SCALE GENOMIC DNA]</scope>
    <source>
        <strain evidence="2">cv. PBC81</strain>
    </source>
</reference>
<evidence type="ECO:0000313" key="1">
    <source>
        <dbReference type="EMBL" id="PHT54072.1"/>
    </source>
</evidence>
<evidence type="ECO:0000313" key="2">
    <source>
        <dbReference type="Proteomes" id="UP000224567"/>
    </source>
</evidence>
<dbReference type="OrthoDB" id="1080706at2759"/>
<reference evidence="2" key="2">
    <citation type="journal article" date="2017" name="J. Anim. Genet.">
        <title>Multiple reference genome sequences of hot pepper reveal the massive evolution of plant disease resistance genes by retroduplication.</title>
        <authorList>
            <person name="Kim S."/>
            <person name="Park J."/>
            <person name="Yeom S.-I."/>
            <person name="Kim Y.-M."/>
            <person name="Seo E."/>
            <person name="Kim K.-T."/>
            <person name="Kim M.-S."/>
            <person name="Lee J.M."/>
            <person name="Cheong K."/>
            <person name="Shin H.-S."/>
            <person name="Kim S.-B."/>
            <person name="Han K."/>
            <person name="Lee J."/>
            <person name="Park M."/>
            <person name="Lee H.-A."/>
            <person name="Lee H.-Y."/>
            <person name="Lee Y."/>
            <person name="Oh S."/>
            <person name="Lee J.H."/>
            <person name="Choi E."/>
            <person name="Choi E."/>
            <person name="Lee S.E."/>
            <person name="Jeon J."/>
            <person name="Kim H."/>
            <person name="Choi G."/>
            <person name="Song H."/>
            <person name="Lee J."/>
            <person name="Lee S.-C."/>
            <person name="Kwon J.-K."/>
            <person name="Lee H.-Y."/>
            <person name="Koo N."/>
            <person name="Hong Y."/>
            <person name="Kim R.W."/>
            <person name="Kang W.-H."/>
            <person name="Huh J.H."/>
            <person name="Kang B.-C."/>
            <person name="Yang T.-J."/>
            <person name="Lee Y.-H."/>
            <person name="Bennetzen J.L."/>
            <person name="Choi D."/>
        </authorList>
    </citation>
    <scope>NUCLEOTIDE SEQUENCE [LARGE SCALE GENOMIC DNA]</scope>
    <source>
        <strain evidence="2">cv. PBC81</strain>
    </source>
</reference>
<dbReference type="AlphaFoldDB" id="A0A2G2X977"/>
<protein>
    <submittedName>
        <fullName evidence="1">Uncharacterized protein</fullName>
    </submittedName>
</protein>
<comment type="caution">
    <text evidence="1">The sequence shown here is derived from an EMBL/GenBank/DDBJ whole genome shotgun (WGS) entry which is preliminary data.</text>
</comment>
<proteinExistence type="predicted"/>